<accession>A0A8E5BGT1</accession>
<dbReference type="FunFam" id="2.40.50.100:FF:000060">
    <property type="entry name" value="Apicoplast ribosomal protein L27"/>
    <property type="match status" value="1"/>
</dbReference>
<dbReference type="Pfam" id="PF01016">
    <property type="entry name" value="Ribosomal_L27"/>
    <property type="match status" value="1"/>
</dbReference>
<geneLocation type="plastid" evidence="4"/>
<proteinExistence type="inferred from homology"/>
<keyword evidence="2 4" id="KW-0689">Ribosomal protein</keyword>
<dbReference type="InterPro" id="IPR018261">
    <property type="entry name" value="Ribosomal_bL27_CS"/>
</dbReference>
<dbReference type="GO" id="GO:0003735">
    <property type="term" value="F:structural constituent of ribosome"/>
    <property type="evidence" value="ECO:0007669"/>
    <property type="project" value="InterPro"/>
</dbReference>
<dbReference type="EMBL" id="MW266090">
    <property type="protein sequence ID" value="QSV12739.1"/>
    <property type="molecule type" value="Genomic_DNA"/>
</dbReference>
<reference evidence="4" key="1">
    <citation type="journal article" date="2021" name="Eur. J. Phycol.">
        <title>High-throughput sequencing of the kelp Alaria (Phaeophyceae) reveals epi-endobiotic associations, including a likely phaeophycean parasite.</title>
        <authorList>
            <person name="Bringloe T.T."/>
            <person name="Sauermann R."/>
            <person name="Krause-Jensen D."/>
            <person name="Olesen B."/>
            <person name="Klimova A."/>
            <person name="Klochkova T.A."/>
            <person name="Verbruggen H."/>
        </authorList>
    </citation>
    <scope>NUCLEOTIDE SEQUENCE</scope>
</reference>
<evidence type="ECO:0000256" key="3">
    <source>
        <dbReference type="ARBA" id="ARBA00023274"/>
    </source>
</evidence>
<evidence type="ECO:0000256" key="2">
    <source>
        <dbReference type="ARBA" id="ARBA00022980"/>
    </source>
</evidence>
<dbReference type="InterPro" id="IPR001684">
    <property type="entry name" value="Ribosomal_bL27"/>
</dbReference>
<comment type="similarity">
    <text evidence="1">Belongs to the bacterial ribosomal protein bL27 family.</text>
</comment>
<dbReference type="PANTHER" id="PTHR15893">
    <property type="entry name" value="RIBOSOMAL PROTEIN L27"/>
    <property type="match status" value="1"/>
</dbReference>
<dbReference type="GO" id="GO:0006412">
    <property type="term" value="P:translation"/>
    <property type="evidence" value="ECO:0007669"/>
    <property type="project" value="InterPro"/>
</dbReference>
<organism evidence="4">
    <name type="scientific">Phaeophyceae sp</name>
    <dbReference type="NCBI Taxonomy" id="2249243"/>
    <lineage>
        <taxon>Eukaryota</taxon>
        <taxon>Sar</taxon>
        <taxon>Stramenopiles</taxon>
        <taxon>Ochrophyta</taxon>
        <taxon>PX clade</taxon>
        <taxon>Phaeophyceae</taxon>
    </lineage>
</organism>
<evidence type="ECO:0000313" key="4">
    <source>
        <dbReference type="EMBL" id="QSV12739.1"/>
    </source>
</evidence>
<dbReference type="NCBIfam" id="TIGR00062">
    <property type="entry name" value="L27"/>
    <property type="match status" value="1"/>
</dbReference>
<evidence type="ECO:0000256" key="1">
    <source>
        <dbReference type="ARBA" id="ARBA00010797"/>
    </source>
</evidence>
<keyword evidence="3" id="KW-0687">Ribonucleoprotein</keyword>
<protein>
    <submittedName>
        <fullName evidence="4">Ribosomal protein L27</fullName>
    </submittedName>
</protein>
<sequence>MEKYINFLSSRCYFKMAHKKGGGSSKNGRDSKSKRLGIKCSHGLVVPAGSILLRQRGLKIKPGKNVGVGKDFTLYALKKGPVMFKKNKIMTSVDIILTS</sequence>
<dbReference type="GO" id="GO:1990904">
    <property type="term" value="C:ribonucleoprotein complex"/>
    <property type="evidence" value="ECO:0007669"/>
    <property type="project" value="UniProtKB-KW"/>
</dbReference>
<dbReference type="PROSITE" id="PS00831">
    <property type="entry name" value="RIBOSOMAL_L27"/>
    <property type="match status" value="1"/>
</dbReference>
<gene>
    <name evidence="4" type="primary">rpl27</name>
</gene>
<keyword evidence="4" id="KW-0934">Plastid</keyword>
<name>A0A8E5BGT1_9PHAE</name>
<dbReference type="AlphaFoldDB" id="A0A8E5BGT1"/>
<dbReference type="PANTHER" id="PTHR15893:SF0">
    <property type="entry name" value="LARGE RIBOSOMAL SUBUNIT PROTEIN BL27M"/>
    <property type="match status" value="1"/>
</dbReference>
<dbReference type="GO" id="GO:0005840">
    <property type="term" value="C:ribosome"/>
    <property type="evidence" value="ECO:0007669"/>
    <property type="project" value="UniProtKB-KW"/>
</dbReference>